<organism evidence="1 2">
    <name type="scientific">Lactococcus nasutitermitis</name>
    <dbReference type="NCBI Taxonomy" id="1652957"/>
    <lineage>
        <taxon>Bacteria</taxon>
        <taxon>Bacillati</taxon>
        <taxon>Bacillota</taxon>
        <taxon>Bacilli</taxon>
        <taxon>Lactobacillales</taxon>
        <taxon>Streptococcaceae</taxon>
        <taxon>Lactococcus</taxon>
    </lineage>
</organism>
<dbReference type="Proteomes" id="UP001595987">
    <property type="component" value="Unassembled WGS sequence"/>
</dbReference>
<comment type="caution">
    <text evidence="1">The sequence shown here is derived from an EMBL/GenBank/DDBJ whole genome shotgun (WGS) entry which is preliminary data.</text>
</comment>
<gene>
    <name evidence="1" type="ORF">ACFO26_05405</name>
</gene>
<dbReference type="InterPro" id="IPR025233">
    <property type="entry name" value="DUF4176"/>
</dbReference>
<sequence length="151" mass="17374">MSEENEKKLKFLGLGTMVEVENTAALPDTKYVVIARAVGKNREGETILRYRLAPHPFGDVSANQGDILTVEESEITNTYVEGYRDKKDDDFLDDMMKQMTGALKEVKTTEKAVIPIKDVEVKEKILVVEQHFDINKEQEMLKQDPFYKFRK</sequence>
<evidence type="ECO:0000313" key="1">
    <source>
        <dbReference type="EMBL" id="MFC4652341.1"/>
    </source>
</evidence>
<evidence type="ECO:0000313" key="2">
    <source>
        <dbReference type="Proteomes" id="UP001595987"/>
    </source>
</evidence>
<dbReference type="EMBL" id="JBHSGD010000005">
    <property type="protein sequence ID" value="MFC4652341.1"/>
    <property type="molecule type" value="Genomic_DNA"/>
</dbReference>
<dbReference type="RefSeq" id="WP_213535004.1">
    <property type="nucleotide sequence ID" value="NZ_BOVQ01000004.1"/>
</dbReference>
<reference evidence="2" key="1">
    <citation type="journal article" date="2019" name="Int. J. Syst. Evol. Microbiol.">
        <title>The Global Catalogue of Microorganisms (GCM) 10K type strain sequencing project: providing services to taxonomists for standard genome sequencing and annotation.</title>
        <authorList>
            <consortium name="The Broad Institute Genomics Platform"/>
            <consortium name="The Broad Institute Genome Sequencing Center for Infectious Disease"/>
            <person name="Wu L."/>
            <person name="Ma J."/>
        </authorList>
    </citation>
    <scope>NUCLEOTIDE SEQUENCE [LARGE SCALE GENOMIC DNA]</scope>
    <source>
        <strain evidence="2">CCUG 63287</strain>
    </source>
</reference>
<accession>A0ABV9JD31</accession>
<proteinExistence type="predicted"/>
<dbReference type="Pfam" id="PF13780">
    <property type="entry name" value="DUF4176"/>
    <property type="match status" value="1"/>
</dbReference>
<keyword evidence="2" id="KW-1185">Reference proteome</keyword>
<name>A0ABV9JD31_9LACT</name>
<protein>
    <submittedName>
        <fullName evidence="1">DUF4176 domain-containing protein</fullName>
    </submittedName>
</protein>